<dbReference type="GeneID" id="80333710"/>
<reference evidence="1 2" key="1">
    <citation type="submission" date="2019-07" db="EMBL/GenBank/DDBJ databases">
        <title>Complete Genome Sequence and Methylome Analysis of Nocardia otitidis-caviarum NEB252.</title>
        <authorList>
            <person name="Fomenkov A."/>
            <person name="Anton B.P."/>
            <person name="Vincze T."/>
            <person name="Roberts R.J."/>
        </authorList>
    </citation>
    <scope>NUCLEOTIDE SEQUENCE [LARGE SCALE GENOMIC DNA]</scope>
    <source>
        <strain evidence="1 2">NEB252</strain>
    </source>
</reference>
<proteinExistence type="predicted"/>
<dbReference type="AlphaFoldDB" id="A0A516NLR2"/>
<evidence type="ECO:0000313" key="1">
    <source>
        <dbReference type="EMBL" id="QDP79842.1"/>
    </source>
</evidence>
<dbReference type="EMBL" id="CP041695">
    <property type="protein sequence ID" value="QDP79842.1"/>
    <property type="molecule type" value="Genomic_DNA"/>
</dbReference>
<dbReference type="Proteomes" id="UP000317039">
    <property type="component" value="Chromosome"/>
</dbReference>
<protein>
    <submittedName>
        <fullName evidence="1">Uncharacterized protein</fullName>
    </submittedName>
</protein>
<accession>A0A516NLR2</accession>
<dbReference type="PANTHER" id="PTHR42305">
    <property type="entry name" value="MEMBRANE PROTEIN RV1733C-RELATED"/>
    <property type="match status" value="1"/>
</dbReference>
<organism evidence="1 2">
    <name type="scientific">Nocardia otitidiscaviarum</name>
    <dbReference type="NCBI Taxonomy" id="1823"/>
    <lineage>
        <taxon>Bacteria</taxon>
        <taxon>Bacillati</taxon>
        <taxon>Actinomycetota</taxon>
        <taxon>Actinomycetes</taxon>
        <taxon>Mycobacteriales</taxon>
        <taxon>Nocardiaceae</taxon>
        <taxon>Nocardia</taxon>
    </lineage>
</organism>
<evidence type="ECO:0000313" key="2">
    <source>
        <dbReference type="Proteomes" id="UP000317039"/>
    </source>
</evidence>
<dbReference type="PANTHER" id="PTHR42305:SF1">
    <property type="entry name" value="MEMBRANE PROTEIN RV1733C-RELATED"/>
    <property type="match status" value="1"/>
</dbReference>
<dbReference type="InterPro" id="IPR039708">
    <property type="entry name" value="MT1774/Rv1733c-like"/>
</dbReference>
<gene>
    <name evidence="1" type="ORF">FOH10_15125</name>
</gene>
<dbReference type="RefSeq" id="WP_143981191.1">
    <property type="nucleotide sequence ID" value="NZ_CP041695.1"/>
</dbReference>
<dbReference type="KEGG" id="nod:FOH10_15125"/>
<name>A0A516NLR2_9NOCA</name>
<sequence length="198" mass="20752">MSTNPALPLRIWRLRPWATNPLMRFSDRCESSVRIVAVAIALAAVPLAGAAGTVSYTETAERLAVENAGKIEVPATLVGDPHPAAAASRADTGRFEATVRWEYDGRSGTTTVPVTGGLRAGERTSAWLTADGRPTDSPQRAGTAAEAGIGTGAAVLLITWSAAAALAAGTGYALDARRRAAWEAEWRGMTRPIGRDLE</sequence>